<sequence length="125" mass="13128">MASTVLPCQARLDVDSGSIKAGLGLISVSTFSPMQLTSALLSLAVLLTSTAQAAPSVGVTSSLTKRWCGFDATCGCTPDPAAGCELTFDKCGQQWYWPSHCKGCQADCPDHCVLFFHCIDPSPPK</sequence>
<evidence type="ECO:0000313" key="2">
    <source>
        <dbReference type="Proteomes" id="UP001295794"/>
    </source>
</evidence>
<name>A0AAD2I0Q8_9AGAR</name>
<reference evidence="1" key="1">
    <citation type="submission" date="2023-11" db="EMBL/GenBank/DDBJ databases">
        <authorList>
            <person name="De Vega J J."/>
            <person name="De Vega J J."/>
        </authorList>
    </citation>
    <scope>NUCLEOTIDE SEQUENCE</scope>
</reference>
<proteinExistence type="predicted"/>
<organism evidence="1 2">
    <name type="scientific">Mycena citricolor</name>
    <dbReference type="NCBI Taxonomy" id="2018698"/>
    <lineage>
        <taxon>Eukaryota</taxon>
        <taxon>Fungi</taxon>
        <taxon>Dikarya</taxon>
        <taxon>Basidiomycota</taxon>
        <taxon>Agaricomycotina</taxon>
        <taxon>Agaricomycetes</taxon>
        <taxon>Agaricomycetidae</taxon>
        <taxon>Agaricales</taxon>
        <taxon>Marasmiineae</taxon>
        <taxon>Mycenaceae</taxon>
        <taxon>Mycena</taxon>
    </lineage>
</organism>
<dbReference type="EMBL" id="CAVNYO010000482">
    <property type="protein sequence ID" value="CAK5284959.1"/>
    <property type="molecule type" value="Genomic_DNA"/>
</dbReference>
<dbReference type="AlphaFoldDB" id="A0AAD2I0Q8"/>
<comment type="caution">
    <text evidence="1">The sequence shown here is derived from an EMBL/GenBank/DDBJ whole genome shotgun (WGS) entry which is preliminary data.</text>
</comment>
<gene>
    <name evidence="1" type="ORF">MYCIT1_LOCUS38535</name>
</gene>
<evidence type="ECO:0000313" key="1">
    <source>
        <dbReference type="EMBL" id="CAK5284959.1"/>
    </source>
</evidence>
<dbReference type="Proteomes" id="UP001295794">
    <property type="component" value="Unassembled WGS sequence"/>
</dbReference>
<accession>A0AAD2I0Q8</accession>
<keyword evidence="2" id="KW-1185">Reference proteome</keyword>
<protein>
    <submittedName>
        <fullName evidence="1">Uncharacterized protein</fullName>
    </submittedName>
</protein>